<dbReference type="GO" id="GO:0032979">
    <property type="term" value="P:protein insertion into mitochondrial inner membrane from matrix"/>
    <property type="evidence" value="ECO:0007669"/>
    <property type="project" value="TreeGrafter"/>
</dbReference>
<dbReference type="GeneID" id="54781240"/>
<comment type="subcellular location">
    <subcellularLocation>
        <location evidence="9">Membrane</location>
        <topology evidence="9">Multi-pass membrane protein</topology>
    </subcellularLocation>
    <subcellularLocation>
        <location evidence="1">Mitochondrion inner membrane</location>
        <topology evidence="1">Multi-pass membrane protein</topology>
    </subcellularLocation>
</comment>
<dbReference type="InterPro" id="IPR001708">
    <property type="entry name" value="YidC/ALB3/OXA1/COX18"/>
</dbReference>
<evidence type="ECO:0000256" key="9">
    <source>
        <dbReference type="RuleBase" id="RU003945"/>
    </source>
</evidence>
<dbReference type="Pfam" id="PF02096">
    <property type="entry name" value="60KD_IMP"/>
    <property type="match status" value="1"/>
</dbReference>
<dbReference type="RefSeq" id="XP_034012604.1">
    <property type="nucleotide sequence ID" value="XM_034155256.1"/>
</dbReference>
<dbReference type="OrthoDB" id="2148490at2759"/>
<dbReference type="InterPro" id="IPR028055">
    <property type="entry name" value="YidC/Oxa/ALB_C"/>
</dbReference>
<dbReference type="EMBL" id="SWFT01000076">
    <property type="protein sequence ID" value="KAA8902988.1"/>
    <property type="molecule type" value="Genomic_DNA"/>
</dbReference>
<evidence type="ECO:0000313" key="13">
    <source>
        <dbReference type="Proteomes" id="UP000449547"/>
    </source>
</evidence>
<feature type="domain" description="Membrane insertase YidC/Oxa/ALB C-terminal" evidence="11">
    <location>
        <begin position="121"/>
        <end position="309"/>
    </location>
</feature>
<comment type="caution">
    <text evidence="12">The sequence shown here is derived from an EMBL/GenBank/DDBJ whole genome shotgun (WGS) entry which is preliminary data.</text>
</comment>
<proteinExistence type="inferred from homology"/>
<evidence type="ECO:0000256" key="4">
    <source>
        <dbReference type="ARBA" id="ARBA00022792"/>
    </source>
</evidence>
<keyword evidence="13" id="KW-1185">Reference proteome</keyword>
<feature type="transmembrane region" description="Helical" evidence="10">
    <location>
        <begin position="119"/>
        <end position="141"/>
    </location>
</feature>
<evidence type="ECO:0000256" key="7">
    <source>
        <dbReference type="ARBA" id="ARBA00023128"/>
    </source>
</evidence>
<evidence type="ECO:0000259" key="11">
    <source>
        <dbReference type="Pfam" id="PF02096"/>
    </source>
</evidence>
<protein>
    <recommendedName>
        <fullName evidence="11">Membrane insertase YidC/Oxa/ALB C-terminal domain-containing protein</fullName>
    </recommendedName>
</protein>
<dbReference type="VEuPathDB" id="FungiDB:DIURU_002589"/>
<dbReference type="AlphaFoldDB" id="A0A642UPP7"/>
<evidence type="ECO:0000256" key="10">
    <source>
        <dbReference type="SAM" id="Phobius"/>
    </source>
</evidence>
<evidence type="ECO:0000256" key="5">
    <source>
        <dbReference type="ARBA" id="ARBA00022946"/>
    </source>
</evidence>
<dbReference type="PANTHER" id="PTHR12428:SF66">
    <property type="entry name" value="MITOCHONDRIAL INNER MEMBRANE PROTEIN OXA1L"/>
    <property type="match status" value="1"/>
</dbReference>
<dbReference type="PANTHER" id="PTHR12428">
    <property type="entry name" value="OXA1"/>
    <property type="match status" value="1"/>
</dbReference>
<keyword evidence="6 10" id="KW-1133">Transmembrane helix</keyword>
<evidence type="ECO:0000256" key="6">
    <source>
        <dbReference type="ARBA" id="ARBA00022989"/>
    </source>
</evidence>
<organism evidence="12 13">
    <name type="scientific">Diutina rugosa</name>
    <name type="common">Yeast</name>
    <name type="synonym">Candida rugosa</name>
    <dbReference type="NCBI Taxonomy" id="5481"/>
    <lineage>
        <taxon>Eukaryota</taxon>
        <taxon>Fungi</taxon>
        <taxon>Dikarya</taxon>
        <taxon>Ascomycota</taxon>
        <taxon>Saccharomycotina</taxon>
        <taxon>Pichiomycetes</taxon>
        <taxon>Debaryomycetaceae</taxon>
        <taxon>Diutina</taxon>
    </lineage>
</organism>
<keyword evidence="4" id="KW-0999">Mitochondrion inner membrane</keyword>
<evidence type="ECO:0000256" key="1">
    <source>
        <dbReference type="ARBA" id="ARBA00004448"/>
    </source>
</evidence>
<evidence type="ECO:0000256" key="2">
    <source>
        <dbReference type="ARBA" id="ARBA00009877"/>
    </source>
</evidence>
<dbReference type="Proteomes" id="UP000449547">
    <property type="component" value="Unassembled WGS sequence"/>
</dbReference>
<dbReference type="OMA" id="GWKNAQT"/>
<name>A0A642UPP7_DIURU</name>
<evidence type="ECO:0000256" key="3">
    <source>
        <dbReference type="ARBA" id="ARBA00022692"/>
    </source>
</evidence>
<gene>
    <name evidence="12" type="ORF">DIURU_002589</name>
</gene>
<feature type="transmembrane region" description="Helical" evidence="10">
    <location>
        <begin position="275"/>
        <end position="295"/>
    </location>
</feature>
<dbReference type="GO" id="GO:0005743">
    <property type="term" value="C:mitochondrial inner membrane"/>
    <property type="evidence" value="ECO:0007669"/>
    <property type="project" value="UniProtKB-SubCell"/>
</dbReference>
<reference evidence="12 13" key="1">
    <citation type="submission" date="2019-07" db="EMBL/GenBank/DDBJ databases">
        <title>Genome assembly of two rare yeast pathogens: Diutina rugosa and Trichomonascus ciferrii.</title>
        <authorList>
            <person name="Mixao V."/>
            <person name="Saus E."/>
            <person name="Hansen A."/>
            <person name="Lass-Flor C."/>
            <person name="Gabaldon T."/>
        </authorList>
    </citation>
    <scope>NUCLEOTIDE SEQUENCE [LARGE SCALE GENOMIC DNA]</scope>
    <source>
        <strain evidence="12 13">CBS 613</strain>
    </source>
</reference>
<dbReference type="GO" id="GO:0032977">
    <property type="term" value="F:membrane insertase activity"/>
    <property type="evidence" value="ECO:0007669"/>
    <property type="project" value="InterPro"/>
</dbReference>
<sequence length="385" mass="41954">MLRLVGYGSRAAIRPAAAALAPLRGARAPQLRFNSTQSASASASASAQASSPVAEKLHHLEDEISDKLLGFDHHPTAIPETTLHSDQIGYLESIGLAQGWGPTAMVERLLEAAHVYTGLPWWATIVVATVAVRTVMFPLYAKASANAAKMMPVKPELDAAMQAMREASSPQEQYQAMNQRKQILKKHDIHMSHQMLPVLQLPVAYGFFQALRKMGNANVEGFETQGTAWFTDLTQVDPYLGLQAITAAVVMLMIRKGGETGGSTMSEPVKKLMMALPIASIFITKSFSAAVVLYFCTNSVLSLVQTTLLRSAGFRKLLKLPPMVAPPVVEGAPKSPQTISEWYQGFVKRSKDSAIKSARDTNNKLEALHKKREMSTGGFVKRHKK</sequence>
<comment type="similarity">
    <text evidence="2 9">Belongs to the OXA1/ALB3/YidC family.</text>
</comment>
<keyword evidence="7" id="KW-0496">Mitochondrion</keyword>
<keyword evidence="5" id="KW-0809">Transit peptide</keyword>
<feature type="transmembrane region" description="Helical" evidence="10">
    <location>
        <begin position="238"/>
        <end position="254"/>
    </location>
</feature>
<dbReference type="CDD" id="cd20069">
    <property type="entry name" value="5TM_Oxa1-like"/>
    <property type="match status" value="1"/>
</dbReference>
<accession>A0A642UPP7</accession>
<evidence type="ECO:0000313" key="12">
    <source>
        <dbReference type="EMBL" id="KAA8902988.1"/>
    </source>
</evidence>
<keyword evidence="3 9" id="KW-0812">Transmembrane</keyword>
<evidence type="ECO:0000256" key="8">
    <source>
        <dbReference type="ARBA" id="ARBA00023136"/>
    </source>
</evidence>
<keyword evidence="8 10" id="KW-0472">Membrane</keyword>